<dbReference type="PANTHER" id="PTHR46179">
    <property type="entry name" value="ZINC FINGER PROTEIN"/>
    <property type="match status" value="1"/>
</dbReference>
<keyword evidence="2" id="KW-0479">Metal-binding</keyword>
<feature type="compositionally biased region" description="Low complexity" evidence="9">
    <location>
        <begin position="314"/>
        <end position="326"/>
    </location>
</feature>
<keyword evidence="4" id="KW-0862">Zinc</keyword>
<dbReference type="Proteomes" id="UP000218209">
    <property type="component" value="Unassembled WGS sequence"/>
</dbReference>
<accession>A0A1X6P9B5</accession>
<evidence type="ECO:0000313" key="12">
    <source>
        <dbReference type="Proteomes" id="UP000218209"/>
    </source>
</evidence>
<evidence type="ECO:0000256" key="7">
    <source>
        <dbReference type="ARBA" id="ARBA00023242"/>
    </source>
</evidence>
<evidence type="ECO:0000256" key="6">
    <source>
        <dbReference type="ARBA" id="ARBA00023163"/>
    </source>
</evidence>
<dbReference type="InterPro" id="IPR051061">
    <property type="entry name" value="Zinc_finger_trans_reg"/>
</dbReference>
<name>A0A1X6P9B5_PORUM</name>
<feature type="compositionally biased region" description="Pro residues" evidence="9">
    <location>
        <begin position="26"/>
        <end position="36"/>
    </location>
</feature>
<organism evidence="11 12">
    <name type="scientific">Porphyra umbilicalis</name>
    <name type="common">Purple laver</name>
    <name type="synonym">Red alga</name>
    <dbReference type="NCBI Taxonomy" id="2786"/>
    <lineage>
        <taxon>Eukaryota</taxon>
        <taxon>Rhodophyta</taxon>
        <taxon>Bangiophyceae</taxon>
        <taxon>Bangiales</taxon>
        <taxon>Bangiaceae</taxon>
        <taxon>Porphyra</taxon>
    </lineage>
</organism>
<dbReference type="GO" id="GO:0006357">
    <property type="term" value="P:regulation of transcription by RNA polymerase II"/>
    <property type="evidence" value="ECO:0007669"/>
    <property type="project" value="TreeGrafter"/>
</dbReference>
<feature type="domain" description="C2H2-type" evidence="10">
    <location>
        <begin position="481"/>
        <end position="508"/>
    </location>
</feature>
<feature type="region of interest" description="Disordered" evidence="9">
    <location>
        <begin position="1"/>
        <end position="36"/>
    </location>
</feature>
<keyword evidence="6" id="KW-0804">Transcription</keyword>
<dbReference type="PANTHER" id="PTHR46179:SF13">
    <property type="entry name" value="C2H2-TYPE DOMAIN-CONTAINING PROTEIN"/>
    <property type="match status" value="1"/>
</dbReference>
<dbReference type="Gene3D" id="3.30.160.60">
    <property type="entry name" value="Classic Zinc Finger"/>
    <property type="match status" value="1"/>
</dbReference>
<dbReference type="GO" id="GO:0008270">
    <property type="term" value="F:zinc ion binding"/>
    <property type="evidence" value="ECO:0007669"/>
    <property type="project" value="UniProtKB-KW"/>
</dbReference>
<evidence type="ECO:0000313" key="11">
    <source>
        <dbReference type="EMBL" id="OSX77448.1"/>
    </source>
</evidence>
<evidence type="ECO:0000256" key="9">
    <source>
        <dbReference type="SAM" id="MobiDB-lite"/>
    </source>
</evidence>
<dbReference type="GO" id="GO:0005634">
    <property type="term" value="C:nucleus"/>
    <property type="evidence" value="ECO:0007669"/>
    <property type="project" value="UniProtKB-SubCell"/>
</dbReference>
<evidence type="ECO:0000256" key="8">
    <source>
        <dbReference type="PROSITE-ProRule" id="PRU00042"/>
    </source>
</evidence>
<reference evidence="11 12" key="1">
    <citation type="submission" date="2017-03" db="EMBL/GenBank/DDBJ databases">
        <title>WGS assembly of Porphyra umbilicalis.</title>
        <authorList>
            <person name="Brawley S.H."/>
            <person name="Blouin N.A."/>
            <person name="Ficko-Blean E."/>
            <person name="Wheeler G.L."/>
            <person name="Lohr M."/>
            <person name="Goodson H.V."/>
            <person name="Jenkins J.W."/>
            <person name="Blaby-Haas C.E."/>
            <person name="Helliwell K.E."/>
            <person name="Chan C."/>
            <person name="Marriage T."/>
            <person name="Bhattacharya D."/>
            <person name="Klein A.S."/>
            <person name="Badis Y."/>
            <person name="Brodie J."/>
            <person name="Cao Y."/>
            <person name="Collen J."/>
            <person name="Dittami S.M."/>
            <person name="Gachon C.M."/>
            <person name="Green B.R."/>
            <person name="Karpowicz S."/>
            <person name="Kim J.W."/>
            <person name="Kudahl U."/>
            <person name="Lin S."/>
            <person name="Michel G."/>
            <person name="Mittag M."/>
            <person name="Olson B.J."/>
            <person name="Pangilinan J."/>
            <person name="Peng Y."/>
            <person name="Qiu H."/>
            <person name="Shu S."/>
            <person name="Singer J.T."/>
            <person name="Smith A.G."/>
            <person name="Sprecher B.N."/>
            <person name="Wagner V."/>
            <person name="Wang W."/>
            <person name="Wang Z.-Y."/>
            <person name="Yan J."/>
            <person name="Yarish C."/>
            <person name="Zoeuner-Riek S."/>
            <person name="Zhuang Y."/>
            <person name="Zou Y."/>
            <person name="Lindquist E.A."/>
            <person name="Grimwood J."/>
            <person name="Barry K."/>
            <person name="Rokhsar D.S."/>
            <person name="Schmutz J."/>
            <person name="Stiller J.W."/>
            <person name="Grossman A.R."/>
            <person name="Prochnik S.E."/>
        </authorList>
    </citation>
    <scope>NUCLEOTIDE SEQUENCE [LARGE SCALE GENOMIC DNA]</scope>
    <source>
        <strain evidence="11">4086291</strain>
    </source>
</reference>
<evidence type="ECO:0000256" key="2">
    <source>
        <dbReference type="ARBA" id="ARBA00022723"/>
    </source>
</evidence>
<evidence type="ECO:0000256" key="1">
    <source>
        <dbReference type="ARBA" id="ARBA00004123"/>
    </source>
</evidence>
<gene>
    <name evidence="11" type="ORF">BU14_0148s0024</name>
</gene>
<protein>
    <recommendedName>
        <fullName evidence="10">C2H2-type domain-containing protein</fullName>
    </recommendedName>
</protein>
<keyword evidence="3 8" id="KW-0863">Zinc-finger</keyword>
<feature type="region of interest" description="Disordered" evidence="9">
    <location>
        <begin position="582"/>
        <end position="604"/>
    </location>
</feature>
<dbReference type="AlphaFoldDB" id="A0A1X6P9B5"/>
<dbReference type="SUPFAM" id="SSF57667">
    <property type="entry name" value="beta-beta-alpha zinc fingers"/>
    <property type="match status" value="1"/>
</dbReference>
<keyword evidence="5" id="KW-0805">Transcription regulation</keyword>
<dbReference type="InterPro" id="IPR013087">
    <property type="entry name" value="Znf_C2H2_type"/>
</dbReference>
<dbReference type="InterPro" id="IPR036236">
    <property type="entry name" value="Znf_C2H2_sf"/>
</dbReference>
<feature type="compositionally biased region" description="Gly residues" evidence="9">
    <location>
        <begin position="583"/>
        <end position="592"/>
    </location>
</feature>
<keyword evidence="12" id="KW-1185">Reference proteome</keyword>
<dbReference type="PROSITE" id="PS00028">
    <property type="entry name" value="ZINC_FINGER_C2H2_1"/>
    <property type="match status" value="2"/>
</dbReference>
<evidence type="ECO:0000259" key="10">
    <source>
        <dbReference type="PROSITE" id="PS50157"/>
    </source>
</evidence>
<dbReference type="EMBL" id="KV918838">
    <property type="protein sequence ID" value="OSX77448.1"/>
    <property type="molecule type" value="Genomic_DNA"/>
</dbReference>
<comment type="subcellular location">
    <subcellularLocation>
        <location evidence="1">Nucleus</location>
    </subcellularLocation>
</comment>
<keyword evidence="7" id="KW-0539">Nucleus</keyword>
<proteinExistence type="predicted"/>
<dbReference type="PROSITE" id="PS50157">
    <property type="entry name" value="ZINC_FINGER_C2H2_2"/>
    <property type="match status" value="1"/>
</dbReference>
<dbReference type="SMART" id="SM00355">
    <property type="entry name" value="ZnF_C2H2"/>
    <property type="match status" value="2"/>
</dbReference>
<dbReference type="Pfam" id="PF00096">
    <property type="entry name" value="zf-C2H2"/>
    <property type="match status" value="1"/>
</dbReference>
<sequence length="604" mass="61347">MAQRGVDGLPLGTPSPSFAGALTPRSPYPTPHPQAPAPLRELVASLARCNPREPLSVSPDELARWPEFRLWAAAPSSVAAWLAPVSPLSPSGRGGDGDRDDGLFDDGGCPWGVSPAALEDAVGQDLCVKTHELGDVGRIATAAAVAVGGSVGGGGDGGGGGVDDAMNDGAGDGGGGGRGRGRGGEGDGGSGGEPPLGSTLPQPQNVVMHRSSLYVPVGIDPSSRMLTFAVAVEYHKQLGDVVPWPTLPLELRGVFDTATHEALLLGRTPEGQQYASWSVEQREGIILSSQSLFSPPQPGSWPADEASTARCGRPSPASASGSAANGSTTLTWSIRTVKRRCPTSAVGNVHIIGGGGSDNMVAMTPTAAATPRWPPAAGSALADAIAAFADSMAGAFGSAHVPSPTLGADAMITDATAGALTSVRVPSSAETMQRLRWLVASGCRLRTRALGRPATMVVLSSSHTGRRATRRPRSGTADQVYPCEVCGRGFKRLFNRKVHMRKHGEETPVVCPIPGCERSFKWRGSLAHHLTSKAHAVDGHPPLRLPISDTSALASSGGTATGSSGAGPMSVIAAAQAFWDGGPEAGGGGDGASVGHHVGGDDGA</sequence>
<evidence type="ECO:0000256" key="5">
    <source>
        <dbReference type="ARBA" id="ARBA00023015"/>
    </source>
</evidence>
<dbReference type="OrthoDB" id="9451254at2759"/>
<feature type="region of interest" description="Disordered" evidence="9">
    <location>
        <begin position="292"/>
        <end position="326"/>
    </location>
</feature>
<feature type="region of interest" description="Disordered" evidence="9">
    <location>
        <begin position="157"/>
        <end position="203"/>
    </location>
</feature>
<evidence type="ECO:0000256" key="3">
    <source>
        <dbReference type="ARBA" id="ARBA00022771"/>
    </source>
</evidence>
<evidence type="ECO:0000256" key="4">
    <source>
        <dbReference type="ARBA" id="ARBA00022833"/>
    </source>
</evidence>